<dbReference type="InterPro" id="IPR042099">
    <property type="entry name" value="ANL_N_sf"/>
</dbReference>
<dbReference type="InterPro" id="IPR045851">
    <property type="entry name" value="AMP-bd_C_sf"/>
</dbReference>
<proteinExistence type="predicted"/>
<comment type="caution">
    <text evidence="3">The sequence shown here is derived from an EMBL/GenBank/DDBJ whole genome shotgun (WGS) entry which is preliminary data.</text>
</comment>
<dbReference type="GO" id="GO:0031177">
    <property type="term" value="F:phosphopantetheine binding"/>
    <property type="evidence" value="ECO:0007669"/>
    <property type="project" value="TreeGrafter"/>
</dbReference>
<evidence type="ECO:0000259" key="2">
    <source>
        <dbReference type="Pfam" id="PF13193"/>
    </source>
</evidence>
<dbReference type="GO" id="GO:0044550">
    <property type="term" value="P:secondary metabolite biosynthetic process"/>
    <property type="evidence" value="ECO:0007669"/>
    <property type="project" value="TreeGrafter"/>
</dbReference>
<dbReference type="GO" id="GO:0005737">
    <property type="term" value="C:cytoplasm"/>
    <property type="evidence" value="ECO:0007669"/>
    <property type="project" value="TreeGrafter"/>
</dbReference>
<feature type="domain" description="AMP-dependent synthetase/ligase" evidence="1">
    <location>
        <begin position="11"/>
        <end position="108"/>
    </location>
</feature>
<evidence type="ECO:0000259" key="1">
    <source>
        <dbReference type="Pfam" id="PF00501"/>
    </source>
</evidence>
<sequence>MTDDVLAMIQARMREVPAAIALVDRHGSTTYGELDRVSGSIASYLKSRDVAAGEPVGVHAPLSRWAIVGMLGVLRAGARYVPIDTAFPAERQQRMKQRSGARIHLTQDLIATLPDGEAPWRDGPYAYTIFTSGSTGNPQAVTVSRTALSYSTTARIEYYGEPPHRFLLCSSISFDSSVAGIYWTLCTGSTLIIPSDRPANLPAVLKAGREYHPTHALMVPSLYRLLLRSPIESLTTVIVAGETCSPDLVRQHFDTVPRTALYNEYGPTECTVWSTVHKCAPGDDPVPIGRPIPGTTVSIHDGELVISSPGVVNEHREYRTGDIVSLGDDGLLRYHGRADDQLKLGGMRIESAEIENALLTFPGVTDAAIGVHESRIAAFLTGLSSIDEGTLRTHLLRLLPAVAVPRAFRAVPRLPSLPNGKLDRTELADRTAAIFGGVPSH</sequence>
<dbReference type="InterPro" id="IPR025110">
    <property type="entry name" value="AMP-bd_C"/>
</dbReference>
<accession>A0A3N9WI84</accession>
<dbReference type="CDD" id="cd05930">
    <property type="entry name" value="A_NRPS"/>
    <property type="match status" value="1"/>
</dbReference>
<evidence type="ECO:0000313" key="4">
    <source>
        <dbReference type="Proteomes" id="UP000282312"/>
    </source>
</evidence>
<dbReference type="OrthoDB" id="4477213at2"/>
<dbReference type="GO" id="GO:0043041">
    <property type="term" value="P:amino acid activation for nonribosomal peptide biosynthetic process"/>
    <property type="evidence" value="ECO:0007669"/>
    <property type="project" value="TreeGrafter"/>
</dbReference>
<dbReference type="SUPFAM" id="SSF56801">
    <property type="entry name" value="Acetyl-CoA synthetase-like"/>
    <property type="match status" value="1"/>
</dbReference>
<reference evidence="3 4" key="1">
    <citation type="submission" date="2018-05" db="EMBL/GenBank/DDBJ databases">
        <title>Micromonospora from Atacama Desert.</title>
        <authorList>
            <person name="Carro L."/>
            <person name="Goodfellow M."/>
            <person name="Klenk H.-P."/>
        </authorList>
    </citation>
    <scope>NUCLEOTIDE SEQUENCE [LARGE SCALE GENOMIC DNA]</scope>
    <source>
        <strain evidence="3 4">LB39</strain>
    </source>
</reference>
<dbReference type="RefSeq" id="WP_124774380.1">
    <property type="nucleotide sequence ID" value="NZ_JBEZFR010000002.1"/>
</dbReference>
<dbReference type="InterPro" id="IPR000873">
    <property type="entry name" value="AMP-dep_synth/lig_dom"/>
</dbReference>
<feature type="domain" description="AMP-dependent synthetase/ligase" evidence="1">
    <location>
        <begin position="125"/>
        <end position="310"/>
    </location>
</feature>
<keyword evidence="4" id="KW-1185">Reference proteome</keyword>
<dbReference type="PANTHER" id="PTHR45527">
    <property type="entry name" value="NONRIBOSOMAL PEPTIDE SYNTHETASE"/>
    <property type="match status" value="1"/>
</dbReference>
<dbReference type="Pfam" id="PF13193">
    <property type="entry name" value="AMP-binding_C"/>
    <property type="match status" value="1"/>
</dbReference>
<dbReference type="Proteomes" id="UP000282312">
    <property type="component" value="Unassembled WGS sequence"/>
</dbReference>
<dbReference type="AlphaFoldDB" id="A0A3N9WI84"/>
<dbReference type="Gene3D" id="3.30.300.30">
    <property type="match status" value="1"/>
</dbReference>
<name>A0A3N9WI84_9ACTN</name>
<feature type="domain" description="AMP-binding enzyme C-terminal" evidence="2">
    <location>
        <begin position="353"/>
        <end position="421"/>
    </location>
</feature>
<evidence type="ECO:0000313" key="3">
    <source>
        <dbReference type="EMBL" id="RQX00518.1"/>
    </source>
</evidence>
<protein>
    <submittedName>
        <fullName evidence="3">Peptide synthetase</fullName>
    </submittedName>
</protein>
<organism evidence="3 4">
    <name type="scientific">Micromonospora inaquosa</name>
    <dbReference type="NCBI Taxonomy" id="2203716"/>
    <lineage>
        <taxon>Bacteria</taxon>
        <taxon>Bacillati</taxon>
        <taxon>Actinomycetota</taxon>
        <taxon>Actinomycetes</taxon>
        <taxon>Micromonosporales</taxon>
        <taxon>Micromonosporaceae</taxon>
        <taxon>Micromonospora</taxon>
    </lineage>
</organism>
<dbReference type="PANTHER" id="PTHR45527:SF1">
    <property type="entry name" value="FATTY ACID SYNTHASE"/>
    <property type="match status" value="1"/>
</dbReference>
<dbReference type="Pfam" id="PF00501">
    <property type="entry name" value="AMP-binding"/>
    <property type="match status" value="2"/>
</dbReference>
<gene>
    <name evidence="3" type="ORF">DLJ59_21250</name>
</gene>
<dbReference type="Gene3D" id="3.40.50.12780">
    <property type="entry name" value="N-terminal domain of ligase-like"/>
    <property type="match status" value="1"/>
</dbReference>
<dbReference type="EMBL" id="QGSZ01000241">
    <property type="protein sequence ID" value="RQX00518.1"/>
    <property type="molecule type" value="Genomic_DNA"/>
</dbReference>